<dbReference type="SUPFAM" id="SSF56112">
    <property type="entry name" value="Protein kinase-like (PK-like)"/>
    <property type="match status" value="1"/>
</dbReference>
<feature type="binding site" evidence="6">
    <location>
        <position position="51"/>
    </location>
    <ligand>
        <name>ATP</name>
        <dbReference type="ChEBI" id="CHEBI:30616"/>
    </ligand>
</feature>
<evidence type="ECO:0000256" key="2">
    <source>
        <dbReference type="ARBA" id="ARBA00022679"/>
    </source>
</evidence>
<reference evidence="11 12" key="1">
    <citation type="journal article" date="2012" name="Nucleic Acids Res.">
        <title>Sequencing of the smallest Apicomplexan genome from the human pathogen Babesia microti.</title>
        <authorList>
            <person name="Cornillot E."/>
            <person name="Hadj-Kaddour K."/>
            <person name="Dassouli A."/>
            <person name="Noel B."/>
            <person name="Ranwez V."/>
            <person name="Vacherie B."/>
            <person name="Augagneur Y."/>
            <person name="Bres V."/>
            <person name="Duclos A."/>
            <person name="Randazzo S."/>
            <person name="Carcy B."/>
            <person name="Debierre-Grockiego F."/>
            <person name="Delbecq S."/>
            <person name="Moubri-Menage K."/>
            <person name="Shams-Eldin H."/>
            <person name="Usmani-Brown S."/>
            <person name="Bringaud F."/>
            <person name="Wincker P."/>
            <person name="Vivares C.P."/>
            <person name="Schwarz R.T."/>
            <person name="Schetters T.P."/>
            <person name="Krause P.J."/>
            <person name="Gorenflot A."/>
            <person name="Berry V."/>
            <person name="Barbe V."/>
            <person name="Ben Mamoun C."/>
        </authorList>
    </citation>
    <scope>NUCLEOTIDE SEQUENCE [LARGE SCALE GENOMIC DNA]</scope>
    <source>
        <strain evidence="11 12">RI</strain>
    </source>
</reference>
<dbReference type="PROSITE" id="PS00107">
    <property type="entry name" value="PROTEIN_KINASE_ATP"/>
    <property type="match status" value="1"/>
</dbReference>
<feature type="region of interest" description="Disordered" evidence="8">
    <location>
        <begin position="304"/>
        <end position="329"/>
    </location>
</feature>
<protein>
    <submittedName>
        <fullName evidence="11">Protein kinase A</fullName>
        <ecNumber evidence="11">2.7.11.1</ecNumber>
    </submittedName>
</protein>
<feature type="domain" description="Protein kinase" evidence="9">
    <location>
        <begin position="19"/>
        <end position="276"/>
    </location>
</feature>
<dbReference type="GO" id="GO:0005524">
    <property type="term" value="F:ATP binding"/>
    <property type="evidence" value="ECO:0007669"/>
    <property type="project" value="UniProtKB-UniRule"/>
</dbReference>
<evidence type="ECO:0000256" key="5">
    <source>
        <dbReference type="ARBA" id="ARBA00022840"/>
    </source>
</evidence>
<dbReference type="GeneID" id="24426182"/>
<feature type="compositionally biased region" description="Basic and acidic residues" evidence="8">
    <location>
        <begin position="311"/>
        <end position="329"/>
    </location>
</feature>
<dbReference type="Gene3D" id="1.10.510.10">
    <property type="entry name" value="Transferase(Phosphotransferase) domain 1"/>
    <property type="match status" value="1"/>
</dbReference>
<dbReference type="AlphaFoldDB" id="A0A1N6LY18"/>
<evidence type="ECO:0000256" key="7">
    <source>
        <dbReference type="RuleBase" id="RU000304"/>
    </source>
</evidence>
<dbReference type="PROSITE" id="PS00108">
    <property type="entry name" value="PROTEIN_KINASE_ST"/>
    <property type="match status" value="1"/>
</dbReference>
<dbReference type="PANTHER" id="PTHR24353:SF37">
    <property type="entry name" value="CAMP-DEPENDENT PROTEIN KINASE CATALYTIC SUBUNIT PRKX"/>
    <property type="match status" value="1"/>
</dbReference>
<proteinExistence type="inferred from homology"/>
<keyword evidence="2 11" id="KW-0808">Transferase</keyword>
<dbReference type="InterPro" id="IPR017441">
    <property type="entry name" value="Protein_kinase_ATP_BS"/>
</dbReference>
<organism evidence="11 12">
    <name type="scientific">Babesia microti (strain RI)</name>
    <dbReference type="NCBI Taxonomy" id="1133968"/>
    <lineage>
        <taxon>Eukaryota</taxon>
        <taxon>Sar</taxon>
        <taxon>Alveolata</taxon>
        <taxon>Apicomplexa</taxon>
        <taxon>Aconoidasida</taxon>
        <taxon>Piroplasmida</taxon>
        <taxon>Babesiidae</taxon>
        <taxon>Babesia</taxon>
    </lineage>
</organism>
<feature type="domain" description="AGC-kinase C-terminal" evidence="10">
    <location>
        <begin position="277"/>
        <end position="329"/>
    </location>
</feature>
<evidence type="ECO:0000256" key="4">
    <source>
        <dbReference type="ARBA" id="ARBA00022777"/>
    </source>
</evidence>
<dbReference type="PROSITE" id="PS51285">
    <property type="entry name" value="AGC_KINASE_CTER"/>
    <property type="match status" value="1"/>
</dbReference>
<keyword evidence="1 7" id="KW-0723">Serine/threonine-protein kinase</keyword>
<dbReference type="Pfam" id="PF00069">
    <property type="entry name" value="Pkinase"/>
    <property type="match status" value="1"/>
</dbReference>
<dbReference type="PANTHER" id="PTHR24353">
    <property type="entry name" value="CYCLIC NUCLEOTIDE-DEPENDENT PROTEIN KINASE"/>
    <property type="match status" value="1"/>
</dbReference>
<keyword evidence="4 11" id="KW-0418">Kinase</keyword>
<dbReference type="FunFam" id="1.10.510.10:FF:000005">
    <property type="entry name" value="cAMP-dependent protein kinase catalytic subunit alpha"/>
    <property type="match status" value="1"/>
</dbReference>
<dbReference type="Proteomes" id="UP000002899">
    <property type="component" value="Chromosome IV"/>
</dbReference>
<keyword evidence="5 6" id="KW-0067">ATP-binding</keyword>
<dbReference type="GO" id="GO:0004691">
    <property type="term" value="F:cAMP-dependent protein kinase activity"/>
    <property type="evidence" value="ECO:0007669"/>
    <property type="project" value="TreeGrafter"/>
</dbReference>
<keyword evidence="12" id="KW-1185">Reference proteome</keyword>
<dbReference type="InterPro" id="IPR011009">
    <property type="entry name" value="Kinase-like_dom_sf"/>
</dbReference>
<dbReference type="VEuPathDB" id="PiroplasmaDB:BmR1_04g07710"/>
<sequence>MERYNKYKRSKNEFILEDFDFMLTLGCGSFGRVFLALPKNKLFVDKACAIKRFKKAPLVEQKQVIHIMNEKRLLKYVDHPFIVKMFGTFKDPYYLYICTEYVDGGEFFNYLRRRRKLDNEEAKFYAAQVTLIFEYLHSLNIVYRDLKPENLVFGDDGYLKMVDFGFAKIVEFRTYTLCGTPDYICPEILLNKGHGKPVDWWTLGILVYEMLVGYPPFYSDNPIGIYRNIIAGHIRFPQNMDKAAINFINSLVTSDLGKRLGCLKNGPDDVKQMEWLHNINFNELLKKEVNPPYVPHVRDIMETEGIDLEPDSPKRPEPVIGRDDPFHDW</sequence>
<dbReference type="InterPro" id="IPR008271">
    <property type="entry name" value="Ser/Thr_kinase_AS"/>
</dbReference>
<evidence type="ECO:0000256" key="8">
    <source>
        <dbReference type="SAM" id="MobiDB-lite"/>
    </source>
</evidence>
<evidence type="ECO:0000256" key="6">
    <source>
        <dbReference type="PROSITE-ProRule" id="PRU10141"/>
    </source>
</evidence>
<dbReference type="EC" id="2.7.11.1" evidence="11"/>
<gene>
    <name evidence="11" type="ORF">BmR1_04g07710</name>
</gene>
<dbReference type="OrthoDB" id="63267at2759"/>
<comment type="similarity">
    <text evidence="7">Belongs to the protein kinase superfamily.</text>
</comment>
<evidence type="ECO:0000259" key="10">
    <source>
        <dbReference type="PROSITE" id="PS51285"/>
    </source>
</evidence>
<dbReference type="Gene3D" id="3.30.200.20">
    <property type="entry name" value="Phosphorylase Kinase, domain 1"/>
    <property type="match status" value="1"/>
</dbReference>
<dbReference type="RefSeq" id="XP_021337823.1">
    <property type="nucleotide sequence ID" value="XM_021482626.1"/>
</dbReference>
<dbReference type="SMART" id="SM00220">
    <property type="entry name" value="S_TKc"/>
    <property type="match status" value="1"/>
</dbReference>
<dbReference type="EMBL" id="LN871599">
    <property type="protein sequence ID" value="SIO73761.1"/>
    <property type="molecule type" value="Genomic_DNA"/>
</dbReference>
<reference evidence="11 12" key="2">
    <citation type="journal article" date="2013" name="PLoS ONE">
        <title>Whole genome mapping and re-organization of the nuclear and mitochondrial genomes of Babesia microti isolates.</title>
        <authorList>
            <person name="Cornillot E."/>
            <person name="Dassouli A."/>
            <person name="Garg A."/>
            <person name="Pachikara N."/>
            <person name="Randazzo S."/>
            <person name="Depoix D."/>
            <person name="Carcy B."/>
            <person name="Delbecq S."/>
            <person name="Frutos R."/>
            <person name="Silva J.C."/>
            <person name="Sutton R."/>
            <person name="Krause P.J."/>
            <person name="Mamoun C.B."/>
        </authorList>
    </citation>
    <scope>NUCLEOTIDE SEQUENCE [LARGE SCALE GENOMIC DNA]</scope>
    <source>
        <strain evidence="11 12">RI</strain>
    </source>
</reference>
<dbReference type="GO" id="GO:0005952">
    <property type="term" value="C:cAMP-dependent protein kinase complex"/>
    <property type="evidence" value="ECO:0007669"/>
    <property type="project" value="TreeGrafter"/>
</dbReference>
<dbReference type="InterPro" id="IPR000961">
    <property type="entry name" value="AGC-kinase_C"/>
</dbReference>
<dbReference type="KEGG" id="bmic:BmR1_04g07710"/>
<evidence type="ECO:0000256" key="1">
    <source>
        <dbReference type="ARBA" id="ARBA00022527"/>
    </source>
</evidence>
<evidence type="ECO:0000313" key="12">
    <source>
        <dbReference type="Proteomes" id="UP000002899"/>
    </source>
</evidence>
<evidence type="ECO:0000313" key="11">
    <source>
        <dbReference type="EMBL" id="SIO73761.1"/>
    </source>
</evidence>
<evidence type="ECO:0000259" key="9">
    <source>
        <dbReference type="PROSITE" id="PS50011"/>
    </source>
</evidence>
<keyword evidence="3 6" id="KW-0547">Nucleotide-binding</keyword>
<accession>A0A1N6LY18</accession>
<reference evidence="11 12" key="3">
    <citation type="journal article" date="2016" name="Sci. Rep.">
        <title>Genome-wide diversity and gene expression profiling of Babesia microti isolates identify polymorphic genes that mediate host-pathogen interactions.</title>
        <authorList>
            <person name="Silva J.C."/>
            <person name="Cornillot E."/>
            <person name="McCracken C."/>
            <person name="Usmani-Brown S."/>
            <person name="Dwivedi A."/>
            <person name="Ifeonu O.O."/>
            <person name="Crabtree J."/>
            <person name="Gotia H.T."/>
            <person name="Virji A.Z."/>
            <person name="Reynes C."/>
            <person name="Colinge J."/>
            <person name="Kumar V."/>
            <person name="Lawres L."/>
            <person name="Pazzi J.E."/>
            <person name="Pablo J.V."/>
            <person name="Hung C."/>
            <person name="Brancato J."/>
            <person name="Kumari P."/>
            <person name="Orvis J."/>
            <person name="Tretina K."/>
            <person name="Chibucos M."/>
            <person name="Ott S."/>
            <person name="Sadzewicz L."/>
            <person name="Sengamalay N."/>
            <person name="Shetty A.C."/>
            <person name="Su Q."/>
            <person name="Tallon L."/>
            <person name="Fraser C.M."/>
            <person name="Frutos R."/>
            <person name="Molina D.M."/>
            <person name="Krause P.J."/>
            <person name="Ben Mamoun C."/>
        </authorList>
    </citation>
    <scope>NUCLEOTIDE SEQUENCE [LARGE SCALE GENOMIC DNA]</scope>
    <source>
        <strain evidence="11 12">RI</strain>
    </source>
</reference>
<evidence type="ECO:0000256" key="3">
    <source>
        <dbReference type="ARBA" id="ARBA00022741"/>
    </source>
</evidence>
<name>A0A1N6LY18_BABMR</name>
<dbReference type="InterPro" id="IPR000719">
    <property type="entry name" value="Prot_kinase_dom"/>
</dbReference>
<dbReference type="PROSITE" id="PS50011">
    <property type="entry name" value="PROTEIN_KINASE_DOM"/>
    <property type="match status" value="1"/>
</dbReference>